<proteinExistence type="predicted"/>
<reference evidence="1" key="1">
    <citation type="journal article" date="2014" name="Int. J. Syst. Evol. Microbiol.">
        <title>Complete genome sequence of Corynebacterium casei LMG S-19264T (=DSM 44701T), isolated from a smear-ripened cheese.</title>
        <authorList>
            <consortium name="US DOE Joint Genome Institute (JGI-PGF)"/>
            <person name="Walter F."/>
            <person name="Albersmeier A."/>
            <person name="Kalinowski J."/>
            <person name="Ruckert C."/>
        </authorList>
    </citation>
    <scope>NUCLEOTIDE SEQUENCE</scope>
    <source>
        <strain evidence="1">JCM 4125</strain>
    </source>
</reference>
<keyword evidence="2" id="KW-1185">Reference proteome</keyword>
<name>A0A918HHB2_9ACTN</name>
<evidence type="ECO:0000313" key="1">
    <source>
        <dbReference type="EMBL" id="GGT64879.1"/>
    </source>
</evidence>
<gene>
    <name evidence="1" type="ORF">GCM10010226_48370</name>
</gene>
<comment type="caution">
    <text evidence="1">The sequence shown here is derived from an EMBL/GenBank/DDBJ whole genome shotgun (WGS) entry which is preliminary data.</text>
</comment>
<reference evidence="1" key="2">
    <citation type="submission" date="2020-09" db="EMBL/GenBank/DDBJ databases">
        <authorList>
            <person name="Sun Q."/>
            <person name="Ohkuma M."/>
        </authorList>
    </citation>
    <scope>NUCLEOTIDE SEQUENCE</scope>
    <source>
        <strain evidence="1">JCM 4125</strain>
    </source>
</reference>
<dbReference type="EMBL" id="BMSA01000014">
    <property type="protein sequence ID" value="GGT64879.1"/>
    <property type="molecule type" value="Genomic_DNA"/>
</dbReference>
<dbReference type="InterPro" id="IPR026337">
    <property type="entry name" value="AKG_HExxH"/>
</dbReference>
<dbReference type="AlphaFoldDB" id="A0A918HHB2"/>
<dbReference type="Proteomes" id="UP000646776">
    <property type="component" value="Unassembled WGS sequence"/>
</dbReference>
<dbReference type="NCBIfam" id="TIGR04267">
    <property type="entry name" value="mod_HExxH"/>
    <property type="match status" value="1"/>
</dbReference>
<evidence type="ECO:0000313" key="2">
    <source>
        <dbReference type="Proteomes" id="UP000646776"/>
    </source>
</evidence>
<accession>A0A918HHB2</accession>
<sequence length="584" mass="63879">MRGEGGPATLDLLLGGERSRRLLLLRILDDTTDLGPAWNLISKAQSIAPQVVDEVLMYPQTGMWLTTALRRLRGRAPVEEPPLWVELGHMGALAAAAALRAGLDFTIQVPVRHGRVPLPTLGCAVLPMAEPWGYATVRAEAEHAVVETAGAEVAIPRTTASAAPGWHPVRRLRVGPREHRLDIALDDVDPYRTYPQPTEPRPLSGEAAEQWRQLLEQAWDVLLTEQPETARAMQRGLLSLTPTPAGERFRPRSVSAGDAFGGVEASEPDDAVQLAVTLVHEFQHTKLGGLLHLAPLLTHDSGEPTELWYAPWRNDPRPIEGLLQGIYAFMGIVRFWREHRKTDATQPAMAHFEFALWRTQVARAMEQVRRHRRLTPLGTALLETLRDHCSQWLAEPVPEESLALARFCADDHVARWRAHHLRPSTPAVDAAVRAWLDSAGGPPVSLESAPETVSDPSARWLDSLTVLVRHRLSSRDDDRISRDGPEKAAARVTGALTGDALLALDDATAARHAYLADLTAEPGSAAAWAGLGRALTMAGTDPEAARLLCRHPERARAVHQALFRVTGSAPDPVRLATWLGSPPV</sequence>
<organism evidence="1 2">
    <name type="scientific">Streptomyces phaeofaciens</name>
    <dbReference type="NCBI Taxonomy" id="68254"/>
    <lineage>
        <taxon>Bacteria</taxon>
        <taxon>Bacillati</taxon>
        <taxon>Actinomycetota</taxon>
        <taxon>Actinomycetes</taxon>
        <taxon>Kitasatosporales</taxon>
        <taxon>Streptomycetaceae</taxon>
        <taxon>Streptomyces</taxon>
    </lineage>
</organism>
<protein>
    <submittedName>
        <fullName evidence="1">HEXXH motif domain-containing protein</fullName>
    </submittedName>
</protein>